<protein>
    <submittedName>
        <fullName evidence="1">Uncharacterized protein</fullName>
    </submittedName>
</protein>
<dbReference type="AlphaFoldDB" id="A0A0D6LP13"/>
<name>A0A0D6LP13_9BILA</name>
<dbReference type="EMBL" id="KE124979">
    <property type="protein sequence ID" value="EPB73619.1"/>
    <property type="molecule type" value="Genomic_DNA"/>
</dbReference>
<gene>
    <name evidence="1" type="ORF">ANCCEY_07280</name>
</gene>
<dbReference type="Proteomes" id="UP000054495">
    <property type="component" value="Unassembled WGS sequence"/>
</dbReference>
<evidence type="ECO:0000313" key="2">
    <source>
        <dbReference type="Proteomes" id="UP000054495"/>
    </source>
</evidence>
<accession>A0A0D6LP13</accession>
<keyword evidence="2" id="KW-1185">Reference proteome</keyword>
<organism evidence="1 2">
    <name type="scientific">Ancylostoma ceylanicum</name>
    <dbReference type="NCBI Taxonomy" id="53326"/>
    <lineage>
        <taxon>Eukaryota</taxon>
        <taxon>Metazoa</taxon>
        <taxon>Ecdysozoa</taxon>
        <taxon>Nematoda</taxon>
        <taxon>Chromadorea</taxon>
        <taxon>Rhabditida</taxon>
        <taxon>Rhabditina</taxon>
        <taxon>Rhabditomorpha</taxon>
        <taxon>Strongyloidea</taxon>
        <taxon>Ancylostomatidae</taxon>
        <taxon>Ancylostomatinae</taxon>
        <taxon>Ancylostoma</taxon>
    </lineage>
</organism>
<proteinExistence type="predicted"/>
<reference evidence="1 2" key="1">
    <citation type="submission" date="2013-05" db="EMBL/GenBank/DDBJ databases">
        <title>Draft genome of the parasitic nematode Anyclostoma ceylanicum.</title>
        <authorList>
            <person name="Mitreva M."/>
        </authorList>
    </citation>
    <scope>NUCLEOTIDE SEQUENCE [LARGE SCALE GENOMIC DNA]</scope>
</reference>
<evidence type="ECO:0000313" key="1">
    <source>
        <dbReference type="EMBL" id="EPB73619.1"/>
    </source>
</evidence>
<sequence>MAKEKYSQLRRKDSLLPLIYDNLLQQKTCKCPRVLGGPLCNELPSGTAIGCNGTVEEHQSRKDSSY</sequence>